<dbReference type="PANTHER" id="PTHR30537:SF5">
    <property type="entry name" value="HTH-TYPE TRANSCRIPTIONAL ACTIVATOR TTDR-RELATED"/>
    <property type="match status" value="1"/>
</dbReference>
<dbReference type="Pfam" id="PF03466">
    <property type="entry name" value="LysR_substrate"/>
    <property type="match status" value="1"/>
</dbReference>
<dbReference type="InterPro" id="IPR036388">
    <property type="entry name" value="WH-like_DNA-bd_sf"/>
</dbReference>
<evidence type="ECO:0000256" key="1">
    <source>
        <dbReference type="ARBA" id="ARBA00009437"/>
    </source>
</evidence>
<dbReference type="OrthoDB" id="9786526at2"/>
<keyword evidence="4" id="KW-0804">Transcription</keyword>
<dbReference type="Gene3D" id="1.10.10.10">
    <property type="entry name" value="Winged helix-like DNA-binding domain superfamily/Winged helix DNA-binding domain"/>
    <property type="match status" value="1"/>
</dbReference>
<organism evidence="6 7">
    <name type="scientific">Pseudomonas syringae</name>
    <dbReference type="NCBI Taxonomy" id="317"/>
    <lineage>
        <taxon>Bacteria</taxon>
        <taxon>Pseudomonadati</taxon>
        <taxon>Pseudomonadota</taxon>
        <taxon>Gammaproteobacteria</taxon>
        <taxon>Pseudomonadales</taxon>
        <taxon>Pseudomonadaceae</taxon>
        <taxon>Pseudomonas</taxon>
    </lineage>
</organism>
<dbReference type="AlphaFoldDB" id="A0A085V580"/>
<comment type="caution">
    <text evidence="6">The sequence shown here is derived from an EMBL/GenBank/DDBJ whole genome shotgun (WGS) entry which is preliminary data.</text>
</comment>
<keyword evidence="2" id="KW-0805">Transcription regulation</keyword>
<dbReference type="EMBL" id="JPQU01000100">
    <property type="protein sequence ID" value="KFE50593.1"/>
    <property type="molecule type" value="Genomic_DNA"/>
</dbReference>
<gene>
    <name evidence="6" type="ORF">IV01_25060</name>
</gene>
<evidence type="ECO:0000259" key="5">
    <source>
        <dbReference type="PROSITE" id="PS50931"/>
    </source>
</evidence>
<dbReference type="PANTHER" id="PTHR30537">
    <property type="entry name" value="HTH-TYPE TRANSCRIPTIONAL REGULATOR"/>
    <property type="match status" value="1"/>
</dbReference>
<dbReference type="GO" id="GO:0006351">
    <property type="term" value="P:DNA-templated transcription"/>
    <property type="evidence" value="ECO:0007669"/>
    <property type="project" value="TreeGrafter"/>
</dbReference>
<dbReference type="SUPFAM" id="SSF53850">
    <property type="entry name" value="Periplasmic binding protein-like II"/>
    <property type="match status" value="1"/>
</dbReference>
<dbReference type="RefSeq" id="WP_032631726.1">
    <property type="nucleotide sequence ID" value="NZ_JPQU01000100.1"/>
</dbReference>
<evidence type="ECO:0000313" key="6">
    <source>
        <dbReference type="EMBL" id="KFE50593.1"/>
    </source>
</evidence>
<accession>A0A085V580</accession>
<dbReference type="Pfam" id="PF00126">
    <property type="entry name" value="HTH_1"/>
    <property type="match status" value="1"/>
</dbReference>
<dbReference type="GO" id="GO:0003700">
    <property type="term" value="F:DNA-binding transcription factor activity"/>
    <property type="evidence" value="ECO:0007669"/>
    <property type="project" value="InterPro"/>
</dbReference>
<dbReference type="Gene3D" id="3.40.190.290">
    <property type="match status" value="1"/>
</dbReference>
<dbReference type="InterPro" id="IPR058163">
    <property type="entry name" value="LysR-type_TF_proteobact-type"/>
</dbReference>
<reference evidence="6 7" key="1">
    <citation type="submission" date="2014-07" db="EMBL/GenBank/DDBJ databases">
        <title>Draft Genome Sequences of Environmental Pseudomonas syringae strains.</title>
        <authorList>
            <person name="Baltrus D.A."/>
            <person name="Berge O."/>
            <person name="Morris C."/>
        </authorList>
    </citation>
    <scope>NUCLEOTIDE SEQUENCE [LARGE SCALE GENOMIC DNA]</scope>
    <source>
        <strain evidence="6 7">GAW0119</strain>
    </source>
</reference>
<dbReference type="SUPFAM" id="SSF46785">
    <property type="entry name" value="Winged helix' DNA-binding domain"/>
    <property type="match status" value="1"/>
</dbReference>
<evidence type="ECO:0000313" key="7">
    <source>
        <dbReference type="Proteomes" id="UP000028631"/>
    </source>
</evidence>
<dbReference type="InterPro" id="IPR005119">
    <property type="entry name" value="LysR_subst-bd"/>
</dbReference>
<protein>
    <submittedName>
        <fullName evidence="6">LysR family transcriptional regulator</fullName>
    </submittedName>
</protein>
<evidence type="ECO:0000256" key="3">
    <source>
        <dbReference type="ARBA" id="ARBA00023125"/>
    </source>
</evidence>
<keyword evidence="3" id="KW-0238">DNA-binding</keyword>
<comment type="similarity">
    <text evidence="1">Belongs to the LysR transcriptional regulatory family.</text>
</comment>
<dbReference type="PATRIC" id="fig|317.175.peg.5220"/>
<dbReference type="GO" id="GO:0043565">
    <property type="term" value="F:sequence-specific DNA binding"/>
    <property type="evidence" value="ECO:0007669"/>
    <property type="project" value="TreeGrafter"/>
</dbReference>
<feature type="domain" description="HTH lysR-type" evidence="5">
    <location>
        <begin position="1"/>
        <end position="59"/>
    </location>
</feature>
<sequence>MSRYSEMQAFDAVVQTGSLAGAARYLKLSSATIMRTIAALETRLHSTLLIRGPRGVDLSPTGELFAQSCRYILEQTELAERSAAGLHASPQGQLTVALPLLFDLQVFTPIALAYLDAFPGVRLAIRVSEGVPKLLKDGIDVAVVIGQLRNSSDFATPLGTVRPMVCASPAYLGKWGRPASADDLKAHRATVVLVPGDEAQWRFPCGVFPRAVRPAQVLSCTTQRGAIRAATLGAGLVRCMSYEVYEELCSGALEPALIATPGDALPVQLIYRHGRRAEARVRTFVDFVTPLLRAHPVFMGRGDGGVS</sequence>
<evidence type="ECO:0000256" key="2">
    <source>
        <dbReference type="ARBA" id="ARBA00023015"/>
    </source>
</evidence>
<name>A0A085V580_PSESX</name>
<dbReference type="PROSITE" id="PS50931">
    <property type="entry name" value="HTH_LYSR"/>
    <property type="match status" value="1"/>
</dbReference>
<dbReference type="Proteomes" id="UP000028631">
    <property type="component" value="Unassembled WGS sequence"/>
</dbReference>
<evidence type="ECO:0000256" key="4">
    <source>
        <dbReference type="ARBA" id="ARBA00023163"/>
    </source>
</evidence>
<proteinExistence type="inferred from homology"/>
<dbReference type="InterPro" id="IPR036390">
    <property type="entry name" value="WH_DNA-bd_sf"/>
</dbReference>
<keyword evidence="7" id="KW-1185">Reference proteome</keyword>
<dbReference type="InterPro" id="IPR000847">
    <property type="entry name" value="LysR_HTH_N"/>
</dbReference>